<dbReference type="Proteomes" id="UP001055879">
    <property type="component" value="Linkage Group LG18"/>
</dbReference>
<name>A0ACB8XE99_ARCLA</name>
<proteinExistence type="predicted"/>
<dbReference type="EMBL" id="CM042064">
    <property type="protein sequence ID" value="KAI3665267.1"/>
    <property type="molecule type" value="Genomic_DNA"/>
</dbReference>
<keyword evidence="2" id="KW-1185">Reference proteome</keyword>
<reference evidence="1 2" key="2">
    <citation type="journal article" date="2022" name="Mol. Ecol. Resour.">
        <title>The genomes of chicory, endive, great burdock and yacon provide insights into Asteraceae paleo-polyploidization history and plant inulin production.</title>
        <authorList>
            <person name="Fan W."/>
            <person name="Wang S."/>
            <person name="Wang H."/>
            <person name="Wang A."/>
            <person name="Jiang F."/>
            <person name="Liu H."/>
            <person name="Zhao H."/>
            <person name="Xu D."/>
            <person name="Zhang Y."/>
        </authorList>
    </citation>
    <scope>NUCLEOTIDE SEQUENCE [LARGE SCALE GENOMIC DNA]</scope>
    <source>
        <strain evidence="2">cv. Niubang</strain>
    </source>
</reference>
<sequence length="72" mass="7590">MLGNMSSKRGGRSSGYQGGKSSNKGWNMNPNSPGGYFTMTESGFGNMSPVESYDGPIYGKPVGPEFNKVSGM</sequence>
<accession>A0ACB8XE99</accession>
<protein>
    <submittedName>
        <fullName evidence="1">Uncharacterized protein</fullName>
    </submittedName>
</protein>
<reference evidence="2" key="1">
    <citation type="journal article" date="2022" name="Mol. Ecol. Resour.">
        <title>The genomes of chicory, endive, great burdock and yacon provide insights into Asteraceae palaeo-polyploidization history and plant inulin production.</title>
        <authorList>
            <person name="Fan W."/>
            <person name="Wang S."/>
            <person name="Wang H."/>
            <person name="Wang A."/>
            <person name="Jiang F."/>
            <person name="Liu H."/>
            <person name="Zhao H."/>
            <person name="Xu D."/>
            <person name="Zhang Y."/>
        </authorList>
    </citation>
    <scope>NUCLEOTIDE SEQUENCE [LARGE SCALE GENOMIC DNA]</scope>
    <source>
        <strain evidence="2">cv. Niubang</strain>
    </source>
</reference>
<evidence type="ECO:0000313" key="1">
    <source>
        <dbReference type="EMBL" id="KAI3665267.1"/>
    </source>
</evidence>
<gene>
    <name evidence="1" type="ORF">L6452_43891</name>
</gene>
<evidence type="ECO:0000313" key="2">
    <source>
        <dbReference type="Proteomes" id="UP001055879"/>
    </source>
</evidence>
<organism evidence="1 2">
    <name type="scientific">Arctium lappa</name>
    <name type="common">Greater burdock</name>
    <name type="synonym">Lappa major</name>
    <dbReference type="NCBI Taxonomy" id="4217"/>
    <lineage>
        <taxon>Eukaryota</taxon>
        <taxon>Viridiplantae</taxon>
        <taxon>Streptophyta</taxon>
        <taxon>Embryophyta</taxon>
        <taxon>Tracheophyta</taxon>
        <taxon>Spermatophyta</taxon>
        <taxon>Magnoliopsida</taxon>
        <taxon>eudicotyledons</taxon>
        <taxon>Gunneridae</taxon>
        <taxon>Pentapetalae</taxon>
        <taxon>asterids</taxon>
        <taxon>campanulids</taxon>
        <taxon>Asterales</taxon>
        <taxon>Asteraceae</taxon>
        <taxon>Carduoideae</taxon>
        <taxon>Cardueae</taxon>
        <taxon>Arctiinae</taxon>
        <taxon>Arctium</taxon>
    </lineage>
</organism>
<comment type="caution">
    <text evidence="1">The sequence shown here is derived from an EMBL/GenBank/DDBJ whole genome shotgun (WGS) entry which is preliminary data.</text>
</comment>